<dbReference type="GO" id="GO:0046872">
    <property type="term" value="F:metal ion binding"/>
    <property type="evidence" value="ECO:0007669"/>
    <property type="project" value="InterPro"/>
</dbReference>
<dbReference type="EMBL" id="CP108330">
    <property type="protein sequence ID" value="WUR36260.1"/>
    <property type="molecule type" value="Genomic_DNA"/>
</dbReference>
<dbReference type="NCBIfam" id="TIGR03086">
    <property type="entry name" value="TIGR03086 family metal-binding protein"/>
    <property type="match status" value="1"/>
</dbReference>
<name>A0A1G7WS78_9ACTN</name>
<dbReference type="InterPro" id="IPR024344">
    <property type="entry name" value="MDMPI_metal-binding"/>
</dbReference>
<dbReference type="InterPro" id="IPR017517">
    <property type="entry name" value="Maleyloyr_isom"/>
</dbReference>
<dbReference type="OrthoDB" id="5185819at2"/>
<evidence type="ECO:0000313" key="4">
    <source>
        <dbReference type="Proteomes" id="UP000198614"/>
    </source>
</evidence>
<evidence type="ECO:0000313" key="3">
    <source>
        <dbReference type="EMBL" id="WUR36260.1"/>
    </source>
</evidence>
<dbReference type="SUPFAM" id="SSF109854">
    <property type="entry name" value="DinB/YfiT-like putative metalloenzymes"/>
    <property type="match status" value="1"/>
</dbReference>
<dbReference type="Proteomes" id="UP000198614">
    <property type="component" value="Unassembled WGS sequence"/>
</dbReference>
<evidence type="ECO:0000259" key="1">
    <source>
        <dbReference type="Pfam" id="PF11716"/>
    </source>
</evidence>
<evidence type="ECO:0000313" key="2">
    <source>
        <dbReference type="EMBL" id="SDG74801.1"/>
    </source>
</evidence>
<proteinExistence type="predicted"/>
<dbReference type="InterPro" id="IPR017520">
    <property type="entry name" value="CHP03086"/>
</dbReference>
<accession>A0A1G7WS78</accession>
<dbReference type="InterPro" id="IPR034660">
    <property type="entry name" value="DinB/YfiT-like"/>
</dbReference>
<dbReference type="Proteomes" id="UP001432161">
    <property type="component" value="Chromosome"/>
</dbReference>
<evidence type="ECO:0000313" key="5">
    <source>
        <dbReference type="Proteomes" id="UP001432161"/>
    </source>
</evidence>
<dbReference type="NCBIfam" id="TIGR03083">
    <property type="entry name" value="maleylpyruvate isomerase family mycothiol-dependent enzyme"/>
    <property type="match status" value="1"/>
</dbReference>
<dbReference type="Pfam" id="PF11716">
    <property type="entry name" value="MDMPI_N"/>
    <property type="match status" value="1"/>
</dbReference>
<reference evidence="2 4" key="1">
    <citation type="submission" date="2016-10" db="EMBL/GenBank/DDBJ databases">
        <authorList>
            <person name="de Groot N.N."/>
        </authorList>
    </citation>
    <scope>NUCLEOTIDE SEQUENCE [LARGE SCALE GENOMIC DNA]</scope>
    <source>
        <strain evidence="2 4">CGMCC 4.1859</strain>
    </source>
</reference>
<dbReference type="AlphaFoldDB" id="A0A1G7WS78"/>
<dbReference type="EMBL" id="FNAX01000028">
    <property type="protein sequence ID" value="SDG74801.1"/>
    <property type="molecule type" value="Genomic_DNA"/>
</dbReference>
<keyword evidence="5" id="KW-1185">Reference proteome</keyword>
<organism evidence="2 4">
    <name type="scientific">Streptomyces griseoaurantiacus</name>
    <dbReference type="NCBI Taxonomy" id="68213"/>
    <lineage>
        <taxon>Bacteria</taxon>
        <taxon>Bacillati</taxon>
        <taxon>Actinomycetota</taxon>
        <taxon>Actinomycetes</taxon>
        <taxon>Kitasatosporales</taxon>
        <taxon>Streptomycetaceae</taxon>
        <taxon>Streptomyces</taxon>
        <taxon>Streptomyces aurantiacus group</taxon>
    </lineage>
</organism>
<dbReference type="Gene3D" id="1.20.120.450">
    <property type="entry name" value="dinb family like domain"/>
    <property type="match status" value="1"/>
</dbReference>
<reference evidence="3" key="2">
    <citation type="submission" date="2022-10" db="EMBL/GenBank/DDBJ databases">
        <title>The complete genomes of actinobacterial strains from the NBC collection.</title>
        <authorList>
            <person name="Joergensen T.S."/>
            <person name="Alvarez Arevalo M."/>
            <person name="Sterndorff E.B."/>
            <person name="Faurdal D."/>
            <person name="Vuksanovic O."/>
            <person name="Mourched A.-S."/>
            <person name="Charusanti P."/>
            <person name="Shaw S."/>
            <person name="Blin K."/>
            <person name="Weber T."/>
        </authorList>
    </citation>
    <scope>NUCLEOTIDE SEQUENCE</scope>
    <source>
        <strain evidence="3">NBC_00489</strain>
    </source>
</reference>
<sequence>MTHPSLRLIPEAVARFGDRVHAVGDDRWNDATPCTEWTVRDLVNHLVAEHLWVPHLLAGETLAQVGDRYDGDVLGADPVRAWDEAAGRSLAAWQDADLSGTARFSFGEAPLTVYADQILVDLTVHEWDLARGSGQDEALDPAAVDRSLAYARANVTRMAGLGILAPPVATTSTDPTVQLLSLLGRAV</sequence>
<gene>
    <name evidence="3" type="ORF">OHN36_03215</name>
    <name evidence="2" type="ORF">SAMN05216260_12836</name>
</gene>
<feature type="domain" description="Mycothiol-dependent maleylpyruvate isomerase metal-binding" evidence="1">
    <location>
        <begin position="11"/>
        <end position="130"/>
    </location>
</feature>
<protein>
    <submittedName>
        <fullName evidence="3">TIGR03086 family metal-binding protein</fullName>
    </submittedName>
    <submittedName>
        <fullName evidence="2">TIGR03086 family protein</fullName>
    </submittedName>
</protein>